<feature type="domain" description="Spore protein YkvP/CgeB glycosyl transferase-like" evidence="1">
    <location>
        <begin position="365"/>
        <end position="514"/>
    </location>
</feature>
<dbReference type="AlphaFoldDB" id="A0A3B1BFP8"/>
<dbReference type="InterPro" id="IPR055259">
    <property type="entry name" value="YkvP/CgeB_Glyco_trans-like"/>
</dbReference>
<gene>
    <name evidence="2" type="ORF">MNBD_NITROSPINAE04-120</name>
</gene>
<dbReference type="EMBL" id="UOGA01000081">
    <property type="protein sequence ID" value="VAX16939.1"/>
    <property type="molecule type" value="Genomic_DNA"/>
</dbReference>
<name>A0A3B1BFP8_9ZZZZ</name>
<reference evidence="2" key="1">
    <citation type="submission" date="2018-06" db="EMBL/GenBank/DDBJ databases">
        <authorList>
            <person name="Zhirakovskaya E."/>
        </authorList>
    </citation>
    <scope>NUCLEOTIDE SEQUENCE</scope>
</reference>
<organism evidence="2">
    <name type="scientific">hydrothermal vent metagenome</name>
    <dbReference type="NCBI Taxonomy" id="652676"/>
    <lineage>
        <taxon>unclassified sequences</taxon>
        <taxon>metagenomes</taxon>
        <taxon>ecological metagenomes</taxon>
    </lineage>
</organism>
<sequence>MDFFENNLKVLSSRAPEMALKVEAVEISERLVTSISRSGPPVPRLGDILIHSAYYPEKESEKFAAKISAGPGDTVVVFGFGFGYHLETVADCGARIIVVEPSAMIVKAAMRSRDIRALLGKIDLVSPERFDAAAEKIDCEKAVWVDHEPSVRLNRAVRDNIADPFMARIIAKREKYKIMVVGPIYGGTTTTARSCVNALKSLGFIVEFVDNTIHRQEYLRISDVTRYKPHENALKKNYSDFLGETIVARAHHIQPDIILSIAQAPLAPGAIDRLKALGAPVVFWFVEDYTTLSYWEAVAPHYDYFFCIQKGAFLEKLAKAGAPFAGYLPQAADTSVHRPVELTDAEKEEYGSDISFMGAGYPNRRRFFSGLLDMSLKIWGTEWDLLTPVGRRVVGQNLRIEPEQYVKIFNTARINLNLHSSLTHPGVDPLGDFINPRTYEIAACGRFQLVDMRGYMAEAFKIDDEMVTFSDIDDLREKISFYLAHPEKMERIATAARQRVLREHTFVHRMARMINIVSANDYENIERAREKKRGINDVDSIVSRTDNPELIEFLEKFKGGRQLSLSKVMEAISEGEGDLTRPEALFIIIDQILSTHQGEET</sequence>
<dbReference type="InterPro" id="IPR029063">
    <property type="entry name" value="SAM-dependent_MTases_sf"/>
</dbReference>
<evidence type="ECO:0000313" key="2">
    <source>
        <dbReference type="EMBL" id="VAX16939.1"/>
    </source>
</evidence>
<evidence type="ECO:0000259" key="1">
    <source>
        <dbReference type="Pfam" id="PF13524"/>
    </source>
</evidence>
<protein>
    <submittedName>
        <fullName evidence="2">CgeB family protein</fullName>
    </submittedName>
</protein>
<dbReference type="Pfam" id="PF13524">
    <property type="entry name" value="Glyco_trans_1_2"/>
    <property type="match status" value="1"/>
</dbReference>
<dbReference type="SUPFAM" id="SSF53335">
    <property type="entry name" value="S-adenosyl-L-methionine-dependent methyltransferases"/>
    <property type="match status" value="1"/>
</dbReference>
<accession>A0A3B1BFP8</accession>
<proteinExistence type="predicted"/>